<evidence type="ECO:0000256" key="2">
    <source>
        <dbReference type="SAM" id="MobiDB-lite"/>
    </source>
</evidence>
<gene>
    <name evidence="3" type="ORF">Q9L58_003024</name>
</gene>
<reference evidence="3 4" key="1">
    <citation type="submission" date="2024-02" db="EMBL/GenBank/DDBJ databases">
        <title>Discinaceae phylogenomics.</title>
        <authorList>
            <person name="Dirks A.C."/>
            <person name="James T.Y."/>
        </authorList>
    </citation>
    <scope>NUCLEOTIDE SEQUENCE [LARGE SCALE GENOMIC DNA]</scope>
    <source>
        <strain evidence="3 4">ACD0624</strain>
    </source>
</reference>
<name>A0ABR3GQS9_9PEZI</name>
<accession>A0ABR3GQS9</accession>
<feature type="region of interest" description="Disordered" evidence="2">
    <location>
        <begin position="1"/>
        <end position="168"/>
    </location>
</feature>
<keyword evidence="1" id="KW-0175">Coiled coil</keyword>
<comment type="caution">
    <text evidence="3">The sequence shown here is derived from an EMBL/GenBank/DDBJ whole genome shotgun (WGS) entry which is preliminary data.</text>
</comment>
<proteinExistence type="predicted"/>
<dbReference type="Proteomes" id="UP001447188">
    <property type="component" value="Unassembled WGS sequence"/>
</dbReference>
<protein>
    <submittedName>
        <fullName evidence="3">Uncharacterized protein</fullName>
    </submittedName>
</protein>
<feature type="compositionally biased region" description="Basic and acidic residues" evidence="2">
    <location>
        <begin position="118"/>
        <end position="132"/>
    </location>
</feature>
<feature type="compositionally biased region" description="Low complexity" evidence="2">
    <location>
        <begin position="82"/>
        <end position="95"/>
    </location>
</feature>
<evidence type="ECO:0000313" key="3">
    <source>
        <dbReference type="EMBL" id="KAL0637946.1"/>
    </source>
</evidence>
<evidence type="ECO:0000313" key="4">
    <source>
        <dbReference type="Proteomes" id="UP001447188"/>
    </source>
</evidence>
<sequence>MPVSVSRPKRKSRGDAEANGGGPALPLKENSAPATKKKKREDGAEKPPTKKQKKSAQAVQNDDGFIFRTRSTRSSKAVEAAQSTQTIPSSSQPSPVLDPPKQKASKKRTITSSSPVGEPKKAKTTEGNEKRASSPAMVDEQVKARKKKGKKDEKTPTPSLPRTLKTGCGDADATKVVLPISDTPIIRRNQQLRKGQGNRRSSVGMRGRRASSLMDTGVIAEPHAEIVPEDFYKHIHDELLEPQRMKQLLSWCGSRALTPAGPNDKDFNARTISRIIEEELLADILSNAELSSWFNRDDSVSSNVVKKPNPRNADSLAKIEECQAHLQRLSEEKAAWRTLVKSASSLSLDPSTDLFDTTLYLPAESAFATSLSQSADLLGNAKRLVKQHASEIEFQVDQFVDGIHKLQQYGESADRLGGRVLEVVEGVLAEREREVMASVGTGGLPLKEVLRSLSRLDR</sequence>
<keyword evidence="4" id="KW-1185">Reference proteome</keyword>
<dbReference type="Pfam" id="PF08202">
    <property type="entry name" value="MIS13"/>
    <property type="match status" value="1"/>
</dbReference>
<organism evidence="3 4">
    <name type="scientific">Discina gigas</name>
    <dbReference type="NCBI Taxonomy" id="1032678"/>
    <lineage>
        <taxon>Eukaryota</taxon>
        <taxon>Fungi</taxon>
        <taxon>Dikarya</taxon>
        <taxon>Ascomycota</taxon>
        <taxon>Pezizomycotina</taxon>
        <taxon>Pezizomycetes</taxon>
        <taxon>Pezizales</taxon>
        <taxon>Discinaceae</taxon>
        <taxon>Discina</taxon>
    </lineage>
</organism>
<dbReference type="PANTHER" id="PTHR14778:SF2">
    <property type="entry name" value="KINETOCHORE-ASSOCIATED PROTEIN DSN1 HOMOLOG"/>
    <property type="match status" value="1"/>
</dbReference>
<dbReference type="InterPro" id="IPR013218">
    <property type="entry name" value="Dsn1/Mis13"/>
</dbReference>
<evidence type="ECO:0000256" key="1">
    <source>
        <dbReference type="SAM" id="Coils"/>
    </source>
</evidence>
<dbReference type="PANTHER" id="PTHR14778">
    <property type="entry name" value="KINETOCHORE-ASSOCIATED PROTEIN DSN1 HOMOLOG"/>
    <property type="match status" value="1"/>
</dbReference>
<feature type="coiled-coil region" evidence="1">
    <location>
        <begin position="312"/>
        <end position="339"/>
    </location>
</feature>
<dbReference type="EMBL" id="JBBBZM010000028">
    <property type="protein sequence ID" value="KAL0637946.1"/>
    <property type="molecule type" value="Genomic_DNA"/>
</dbReference>